<evidence type="ECO:0000259" key="1">
    <source>
        <dbReference type="PROSITE" id="PS50883"/>
    </source>
</evidence>
<dbReference type="Gene3D" id="3.30.70.270">
    <property type="match status" value="1"/>
</dbReference>
<dbReference type="InterPro" id="IPR000160">
    <property type="entry name" value="GGDEF_dom"/>
</dbReference>
<name>A0ABT2C266_9BURK</name>
<dbReference type="CDD" id="cd01948">
    <property type="entry name" value="EAL"/>
    <property type="match status" value="1"/>
</dbReference>
<dbReference type="InterPro" id="IPR029787">
    <property type="entry name" value="Nucleotide_cyclase"/>
</dbReference>
<dbReference type="EMBL" id="JANUHC010000007">
    <property type="protein sequence ID" value="MCS0631478.1"/>
    <property type="molecule type" value="Genomic_DNA"/>
</dbReference>
<dbReference type="InterPro" id="IPR050706">
    <property type="entry name" value="Cyclic-di-GMP_PDE-like"/>
</dbReference>
<dbReference type="Gene3D" id="3.30.450.40">
    <property type="match status" value="1"/>
</dbReference>
<dbReference type="SUPFAM" id="SSF55073">
    <property type="entry name" value="Nucleotide cyclase"/>
    <property type="match status" value="1"/>
</dbReference>
<dbReference type="InterPro" id="IPR043128">
    <property type="entry name" value="Rev_trsase/Diguanyl_cyclase"/>
</dbReference>
<reference evidence="2" key="1">
    <citation type="submission" date="2022-08" db="EMBL/GenBank/DDBJ databases">
        <title>Reclassification of Massilia species as members of the genera Telluria, Duganella, Pseudoduganella, Mokoshia gen. nov. and Zemynaea gen. nov. using orthogonal and non-orthogonal genome-based approaches.</title>
        <authorList>
            <person name="Bowman J.P."/>
        </authorList>
    </citation>
    <scope>NUCLEOTIDE SEQUENCE</scope>
    <source>
        <strain evidence="2">LMG 11547</strain>
    </source>
</reference>
<dbReference type="SMART" id="SM00267">
    <property type="entry name" value="GGDEF"/>
    <property type="match status" value="1"/>
</dbReference>
<accession>A0ABT2C266</accession>
<dbReference type="Pfam" id="PF01590">
    <property type="entry name" value="GAF"/>
    <property type="match status" value="1"/>
</dbReference>
<proteinExistence type="predicted"/>
<dbReference type="Proteomes" id="UP001165263">
    <property type="component" value="Unassembled WGS sequence"/>
</dbReference>
<dbReference type="InterPro" id="IPR001633">
    <property type="entry name" value="EAL_dom"/>
</dbReference>
<dbReference type="SMART" id="SM00065">
    <property type="entry name" value="GAF"/>
    <property type="match status" value="1"/>
</dbReference>
<keyword evidence="3" id="KW-1185">Reference proteome</keyword>
<dbReference type="PROSITE" id="PS50883">
    <property type="entry name" value="EAL"/>
    <property type="match status" value="1"/>
</dbReference>
<dbReference type="PANTHER" id="PTHR33121:SF19">
    <property type="entry name" value="CYCLIC DI-GMP PHOSPHODIESTERASE PA2567"/>
    <property type="match status" value="1"/>
</dbReference>
<dbReference type="InterPro" id="IPR035919">
    <property type="entry name" value="EAL_sf"/>
</dbReference>
<sequence length="595" mass="64986">MPLSHLRPRGETARLDVLRKLNLLDTPPSEAFDRITRMAAQLFGLPIAAVSLTDSNRQWFKSRVGVEHDSIPRMKAPCAQVADESAMLVIEDLQADACYHDSVLASSGVRFYAGAPLVTHDGWCLGAICVLGPSPRTITDAERVALTDLAAMVMDQIELQHALGRVDAVSGLPNRTQFLDDFKDLTMDSPRGEHRLAALVNLASPEQLGSAMRAMGASYLDEIVGEAVRMLGATIGRTSTVYHIGATEFAFIAPAGSELDAFYAELGDWLRQRAQSVTSRFVTTATVGIVPFQIGATACADLLRNLHSAARHAFEMDRGMSVFSWEQDAVYRRRFWLINEFGAALESSGQLRLVYQPKVDLGSGACIGAEALLRWTHPTFGDVSPAEFIPIVEQTSMVRATTHWVVETALRQLAAWWEAGIELQVAVNVSAVNLQEPDFCEHIVDGLRRHGLPASSLALEITESALMKNPRLAEATLRALDAAGVRLAIDDFGTGYSSLAYLQSLPAQVVKIDQSFVRGIERDERKRSLVAAMIKLSHDLGHRVVAEGVETADVVDVLKEADCDEAQGYLYARPLAPQAFVQWVEKRGKVEAVAL</sequence>
<feature type="domain" description="EAL" evidence="1">
    <location>
        <begin position="334"/>
        <end position="588"/>
    </location>
</feature>
<dbReference type="SMART" id="SM00052">
    <property type="entry name" value="EAL"/>
    <property type="match status" value="1"/>
</dbReference>
<organism evidence="2 3">
    <name type="scientific">Telluria mixta</name>
    <dbReference type="NCBI Taxonomy" id="34071"/>
    <lineage>
        <taxon>Bacteria</taxon>
        <taxon>Pseudomonadati</taxon>
        <taxon>Pseudomonadota</taxon>
        <taxon>Betaproteobacteria</taxon>
        <taxon>Burkholderiales</taxon>
        <taxon>Oxalobacteraceae</taxon>
        <taxon>Telluria group</taxon>
        <taxon>Telluria</taxon>
    </lineage>
</organism>
<dbReference type="InterPro" id="IPR029016">
    <property type="entry name" value="GAF-like_dom_sf"/>
</dbReference>
<dbReference type="PANTHER" id="PTHR33121">
    <property type="entry name" value="CYCLIC DI-GMP PHOSPHODIESTERASE PDEF"/>
    <property type="match status" value="1"/>
</dbReference>
<gene>
    <name evidence="2" type="ORF">NX786_19295</name>
</gene>
<evidence type="ECO:0000313" key="2">
    <source>
        <dbReference type="EMBL" id="MCS0631478.1"/>
    </source>
</evidence>
<dbReference type="Pfam" id="PF00563">
    <property type="entry name" value="EAL"/>
    <property type="match status" value="1"/>
</dbReference>
<dbReference type="RefSeq" id="WP_259450552.1">
    <property type="nucleotide sequence ID" value="NZ_CP119520.1"/>
</dbReference>
<dbReference type="SUPFAM" id="SSF55781">
    <property type="entry name" value="GAF domain-like"/>
    <property type="match status" value="1"/>
</dbReference>
<dbReference type="InterPro" id="IPR003018">
    <property type="entry name" value="GAF"/>
</dbReference>
<dbReference type="Gene3D" id="3.20.20.450">
    <property type="entry name" value="EAL domain"/>
    <property type="match status" value="1"/>
</dbReference>
<evidence type="ECO:0000313" key="3">
    <source>
        <dbReference type="Proteomes" id="UP001165263"/>
    </source>
</evidence>
<protein>
    <submittedName>
        <fullName evidence="2">GGDEF and EAL domain-containing protein</fullName>
    </submittedName>
</protein>
<comment type="caution">
    <text evidence="2">The sequence shown here is derived from an EMBL/GenBank/DDBJ whole genome shotgun (WGS) entry which is preliminary data.</text>
</comment>
<dbReference type="SUPFAM" id="SSF141868">
    <property type="entry name" value="EAL domain-like"/>
    <property type="match status" value="1"/>
</dbReference>